<keyword evidence="2" id="KW-1185">Reference proteome</keyword>
<protein>
    <submittedName>
        <fullName evidence="1">Uncharacterized protein</fullName>
    </submittedName>
</protein>
<feature type="non-terminal residue" evidence="1">
    <location>
        <position position="1"/>
    </location>
</feature>
<feature type="non-terminal residue" evidence="1">
    <location>
        <position position="67"/>
    </location>
</feature>
<accession>A0AAD8BNZ7</accession>
<gene>
    <name evidence="1" type="ORF">Bpfe_013523</name>
</gene>
<dbReference type="EMBL" id="JASAOG010000057">
    <property type="protein sequence ID" value="KAK0057159.1"/>
    <property type="molecule type" value="Genomic_DNA"/>
</dbReference>
<evidence type="ECO:0000313" key="1">
    <source>
        <dbReference type="EMBL" id="KAK0057159.1"/>
    </source>
</evidence>
<dbReference type="AlphaFoldDB" id="A0AAD8BNZ7"/>
<comment type="caution">
    <text evidence="1">The sequence shown here is derived from an EMBL/GenBank/DDBJ whole genome shotgun (WGS) entry which is preliminary data.</text>
</comment>
<reference evidence="1" key="1">
    <citation type="journal article" date="2023" name="PLoS Negl. Trop. Dis.">
        <title>A genome sequence for Biomphalaria pfeifferi, the major vector snail for the human-infecting parasite Schistosoma mansoni.</title>
        <authorList>
            <person name="Bu L."/>
            <person name="Lu L."/>
            <person name="Laidemitt M.R."/>
            <person name="Zhang S.M."/>
            <person name="Mutuku M."/>
            <person name="Mkoji G."/>
            <person name="Steinauer M."/>
            <person name="Loker E.S."/>
        </authorList>
    </citation>
    <scope>NUCLEOTIDE SEQUENCE</scope>
    <source>
        <strain evidence="1">KasaAsao</strain>
    </source>
</reference>
<reference evidence="1" key="2">
    <citation type="submission" date="2023-04" db="EMBL/GenBank/DDBJ databases">
        <authorList>
            <person name="Bu L."/>
            <person name="Lu L."/>
            <person name="Laidemitt M.R."/>
            <person name="Zhang S.M."/>
            <person name="Mutuku M."/>
            <person name="Mkoji G."/>
            <person name="Steinauer M."/>
            <person name="Loker E.S."/>
        </authorList>
    </citation>
    <scope>NUCLEOTIDE SEQUENCE</scope>
    <source>
        <strain evidence="1">KasaAsao</strain>
        <tissue evidence="1">Whole Snail</tissue>
    </source>
</reference>
<name>A0AAD8BNZ7_BIOPF</name>
<dbReference type="Proteomes" id="UP001233172">
    <property type="component" value="Unassembled WGS sequence"/>
</dbReference>
<proteinExistence type="predicted"/>
<sequence>FDDKNEIDSFFGLKIWKVNLQRESHSPFNMRTTDGNIFGCYMFGYGKENSYSTPINFGNRSREFIYQ</sequence>
<organism evidence="1 2">
    <name type="scientific">Biomphalaria pfeifferi</name>
    <name type="common">Bloodfluke planorb</name>
    <name type="synonym">Freshwater snail</name>
    <dbReference type="NCBI Taxonomy" id="112525"/>
    <lineage>
        <taxon>Eukaryota</taxon>
        <taxon>Metazoa</taxon>
        <taxon>Spiralia</taxon>
        <taxon>Lophotrochozoa</taxon>
        <taxon>Mollusca</taxon>
        <taxon>Gastropoda</taxon>
        <taxon>Heterobranchia</taxon>
        <taxon>Euthyneura</taxon>
        <taxon>Panpulmonata</taxon>
        <taxon>Hygrophila</taxon>
        <taxon>Lymnaeoidea</taxon>
        <taxon>Planorbidae</taxon>
        <taxon>Biomphalaria</taxon>
    </lineage>
</organism>
<evidence type="ECO:0000313" key="2">
    <source>
        <dbReference type="Proteomes" id="UP001233172"/>
    </source>
</evidence>